<evidence type="ECO:0000313" key="1">
    <source>
        <dbReference type="EMBL" id="TNN75437.1"/>
    </source>
</evidence>
<dbReference type="Proteomes" id="UP000314294">
    <property type="component" value="Unassembled WGS sequence"/>
</dbReference>
<proteinExistence type="predicted"/>
<name>A0A4Z2IBT4_9TELE</name>
<protein>
    <submittedName>
        <fullName evidence="1">Uncharacterized protein</fullName>
    </submittedName>
</protein>
<evidence type="ECO:0000313" key="2">
    <source>
        <dbReference type="Proteomes" id="UP000314294"/>
    </source>
</evidence>
<organism evidence="1 2">
    <name type="scientific">Liparis tanakae</name>
    <name type="common">Tanaka's snailfish</name>
    <dbReference type="NCBI Taxonomy" id="230148"/>
    <lineage>
        <taxon>Eukaryota</taxon>
        <taxon>Metazoa</taxon>
        <taxon>Chordata</taxon>
        <taxon>Craniata</taxon>
        <taxon>Vertebrata</taxon>
        <taxon>Euteleostomi</taxon>
        <taxon>Actinopterygii</taxon>
        <taxon>Neopterygii</taxon>
        <taxon>Teleostei</taxon>
        <taxon>Neoteleostei</taxon>
        <taxon>Acanthomorphata</taxon>
        <taxon>Eupercaria</taxon>
        <taxon>Perciformes</taxon>
        <taxon>Cottioidei</taxon>
        <taxon>Cottales</taxon>
        <taxon>Liparidae</taxon>
        <taxon>Liparis</taxon>
    </lineage>
</organism>
<dbReference type="AlphaFoldDB" id="A0A4Z2IBT4"/>
<sequence>MMSVDTSEAQMKEKEASPDVGVPLHVQVVEVVGALRSTEVGSLQPLDDLVFHHPGDTSGSSSAAVEARQMLRVTVCEKQVMALAIMAPLMEKGSMV</sequence>
<reference evidence="1 2" key="1">
    <citation type="submission" date="2019-03" db="EMBL/GenBank/DDBJ databases">
        <title>First draft genome of Liparis tanakae, snailfish: a comprehensive survey of snailfish specific genes.</title>
        <authorList>
            <person name="Kim W."/>
            <person name="Song I."/>
            <person name="Jeong J.-H."/>
            <person name="Kim D."/>
            <person name="Kim S."/>
            <person name="Ryu S."/>
            <person name="Song J.Y."/>
            <person name="Lee S.K."/>
        </authorList>
    </citation>
    <scope>NUCLEOTIDE SEQUENCE [LARGE SCALE GENOMIC DNA]</scope>
    <source>
        <tissue evidence="1">Muscle</tissue>
    </source>
</reference>
<gene>
    <name evidence="1" type="ORF">EYF80_014249</name>
</gene>
<accession>A0A4Z2IBT4</accession>
<keyword evidence="2" id="KW-1185">Reference proteome</keyword>
<comment type="caution">
    <text evidence="1">The sequence shown here is derived from an EMBL/GenBank/DDBJ whole genome shotgun (WGS) entry which is preliminary data.</text>
</comment>
<dbReference type="EMBL" id="SRLO01000103">
    <property type="protein sequence ID" value="TNN75437.1"/>
    <property type="molecule type" value="Genomic_DNA"/>
</dbReference>